<dbReference type="GO" id="GO:0006508">
    <property type="term" value="P:proteolysis"/>
    <property type="evidence" value="ECO:0007669"/>
    <property type="project" value="UniProtKB-KW"/>
</dbReference>
<dbReference type="PANTHER" id="PTHR43311:SF2">
    <property type="entry name" value="GLUTAMATE--TRNA LIGASE, MITOCHONDRIAL-RELATED"/>
    <property type="match status" value="1"/>
</dbReference>
<sequence length="335" mass="37519">MRIRAIPEFAVPLIFRCHFRRNFSVRASVDSNAPIRVCFAPSPTDNIHVGGARTALFNYLFARSKVGKFVLRIEDTDLERSSRESKEAVSWKLDTLGDFVIIRSNGQPVYNFCVTVDDATMSISHVKRAEEHLPNTLRQALIYKALGFPMPSFAHVSLILAPDRIKLSKRHGATSVGQYLFQLGIKVSMFNNYVVPVLRYGVSASGNGELLGTSSPNELVIPRPLSVKKSEGALAPIIRRHWVLAVIDMKATRCYYLDSLGPTNVHQQLKQIIDAAMILYTAQSGSNKRCPRQSGGTECEYYVCKFMKEIVENGLEVGDGKEEYTNDDIDDIRKE</sequence>
<dbReference type="Gene3D" id="3.40.395.10">
    <property type="entry name" value="Adenoviral Proteinase, Chain A"/>
    <property type="match status" value="1"/>
</dbReference>
<feature type="domain" description="Glutamyl/glutaminyl-tRNA synthetase class Ib catalytic" evidence="9">
    <location>
        <begin position="92"/>
        <end position="209"/>
    </location>
</feature>
<dbReference type="Pfam" id="PF02902">
    <property type="entry name" value="Peptidase_C48"/>
    <property type="match status" value="1"/>
</dbReference>
<dbReference type="GO" id="GO:0005524">
    <property type="term" value="F:ATP binding"/>
    <property type="evidence" value="ECO:0007669"/>
    <property type="project" value="UniProtKB-KW"/>
</dbReference>
<keyword evidence="12" id="KW-1185">Reference proteome</keyword>
<keyword evidence="8" id="KW-0648">Protein biosynthesis</keyword>
<dbReference type="GO" id="GO:0006424">
    <property type="term" value="P:glutamyl-tRNA aminoacylation"/>
    <property type="evidence" value="ECO:0007669"/>
    <property type="project" value="TreeGrafter"/>
</dbReference>
<feature type="domain" description="Ubiquitin-like protease family profile" evidence="10">
    <location>
        <begin position="234"/>
        <end position="334"/>
    </location>
</feature>
<keyword evidence="7 8" id="KW-0030">Aminoacyl-tRNA synthetase</keyword>
<organism evidence="11 12">
    <name type="scientific">Hibiscus syriacus</name>
    <name type="common">Rose of Sharon</name>
    <dbReference type="NCBI Taxonomy" id="106335"/>
    <lineage>
        <taxon>Eukaryota</taxon>
        <taxon>Viridiplantae</taxon>
        <taxon>Streptophyta</taxon>
        <taxon>Embryophyta</taxon>
        <taxon>Tracheophyta</taxon>
        <taxon>Spermatophyta</taxon>
        <taxon>Magnoliopsida</taxon>
        <taxon>eudicotyledons</taxon>
        <taxon>Gunneridae</taxon>
        <taxon>Pentapetalae</taxon>
        <taxon>rosids</taxon>
        <taxon>malvids</taxon>
        <taxon>Malvales</taxon>
        <taxon>Malvaceae</taxon>
        <taxon>Malvoideae</taxon>
        <taxon>Hibiscus</taxon>
    </lineage>
</organism>
<dbReference type="InterPro" id="IPR014729">
    <property type="entry name" value="Rossmann-like_a/b/a_fold"/>
</dbReference>
<keyword evidence="4 8" id="KW-0547">Nucleotide-binding</keyword>
<gene>
    <name evidence="11" type="ORF">F3Y22_tig00116961pilonHSYRG00170</name>
</gene>
<evidence type="ECO:0000256" key="2">
    <source>
        <dbReference type="ARBA" id="ARBA00022598"/>
    </source>
</evidence>
<evidence type="ECO:0000256" key="4">
    <source>
        <dbReference type="ARBA" id="ARBA00022741"/>
    </source>
</evidence>
<evidence type="ECO:0000256" key="1">
    <source>
        <dbReference type="ARBA" id="ARBA00005234"/>
    </source>
</evidence>
<dbReference type="InterPro" id="IPR000924">
    <property type="entry name" value="Glu/Gln-tRNA-synth"/>
</dbReference>
<dbReference type="EMBL" id="VEPZ02001736">
    <property type="protein sequence ID" value="KAE8659919.1"/>
    <property type="molecule type" value="Genomic_DNA"/>
</dbReference>
<dbReference type="GO" id="GO:0009791">
    <property type="term" value="P:post-embryonic development"/>
    <property type="evidence" value="ECO:0007669"/>
    <property type="project" value="UniProtKB-ARBA"/>
</dbReference>
<comment type="similarity">
    <text evidence="1">Belongs to the peptidase C48 family.</text>
</comment>
<dbReference type="GO" id="GO:0008234">
    <property type="term" value="F:cysteine-type peptidase activity"/>
    <property type="evidence" value="ECO:0007669"/>
    <property type="project" value="InterPro"/>
</dbReference>
<dbReference type="PROSITE" id="PS00178">
    <property type="entry name" value="AA_TRNA_LIGASE_I"/>
    <property type="match status" value="1"/>
</dbReference>
<dbReference type="PANTHER" id="PTHR43311">
    <property type="entry name" value="GLUTAMATE--TRNA LIGASE"/>
    <property type="match status" value="1"/>
</dbReference>
<dbReference type="Proteomes" id="UP000436088">
    <property type="component" value="Unassembled WGS sequence"/>
</dbReference>
<evidence type="ECO:0000256" key="8">
    <source>
        <dbReference type="RuleBase" id="RU363037"/>
    </source>
</evidence>
<dbReference type="GO" id="GO:0005739">
    <property type="term" value="C:mitochondrion"/>
    <property type="evidence" value="ECO:0007669"/>
    <property type="project" value="TreeGrafter"/>
</dbReference>
<evidence type="ECO:0000259" key="10">
    <source>
        <dbReference type="Pfam" id="PF02902"/>
    </source>
</evidence>
<proteinExistence type="inferred from homology"/>
<evidence type="ECO:0000259" key="9">
    <source>
        <dbReference type="Pfam" id="PF00749"/>
    </source>
</evidence>
<keyword evidence="5" id="KW-0378">Hydrolase</keyword>
<evidence type="ECO:0000313" key="11">
    <source>
        <dbReference type="EMBL" id="KAE8659919.1"/>
    </source>
</evidence>
<protein>
    <submittedName>
        <fullName evidence="11">Glutamate--tRNA ligase</fullName>
    </submittedName>
</protein>
<dbReference type="PRINTS" id="PR00987">
    <property type="entry name" value="TRNASYNTHGLU"/>
</dbReference>
<dbReference type="Pfam" id="PF00749">
    <property type="entry name" value="tRNA-synt_1c"/>
    <property type="match status" value="1"/>
</dbReference>
<dbReference type="InterPro" id="IPR001412">
    <property type="entry name" value="aa-tRNA-synth_I_CS"/>
</dbReference>
<dbReference type="GO" id="GO:0048608">
    <property type="term" value="P:reproductive structure development"/>
    <property type="evidence" value="ECO:0007669"/>
    <property type="project" value="UniProtKB-ARBA"/>
</dbReference>
<dbReference type="AlphaFoldDB" id="A0A6A2XNF7"/>
<evidence type="ECO:0000256" key="5">
    <source>
        <dbReference type="ARBA" id="ARBA00022801"/>
    </source>
</evidence>
<dbReference type="SUPFAM" id="SSF52374">
    <property type="entry name" value="Nucleotidylyl transferase"/>
    <property type="match status" value="2"/>
</dbReference>
<dbReference type="InterPro" id="IPR049940">
    <property type="entry name" value="GluQ/Sye"/>
</dbReference>
<dbReference type="SUPFAM" id="SSF54001">
    <property type="entry name" value="Cysteine proteinases"/>
    <property type="match status" value="1"/>
</dbReference>
<evidence type="ECO:0000256" key="3">
    <source>
        <dbReference type="ARBA" id="ARBA00022670"/>
    </source>
</evidence>
<accession>A0A6A2XNF7</accession>
<reference evidence="11" key="1">
    <citation type="submission" date="2019-09" db="EMBL/GenBank/DDBJ databases">
        <title>Draft genome information of white flower Hibiscus syriacus.</title>
        <authorList>
            <person name="Kim Y.-M."/>
        </authorList>
    </citation>
    <scope>NUCLEOTIDE SEQUENCE [LARGE SCALE GENOMIC DNA]</scope>
    <source>
        <strain evidence="11">YM2019G1</strain>
    </source>
</reference>
<dbReference type="InterPro" id="IPR038765">
    <property type="entry name" value="Papain-like_cys_pep_sf"/>
</dbReference>
<evidence type="ECO:0000256" key="7">
    <source>
        <dbReference type="ARBA" id="ARBA00023146"/>
    </source>
</evidence>
<name>A0A6A2XNF7_HIBSY</name>
<comment type="similarity">
    <text evidence="8">Belongs to the class-I aminoacyl-tRNA synthetase family.</text>
</comment>
<evidence type="ECO:0000256" key="6">
    <source>
        <dbReference type="ARBA" id="ARBA00022840"/>
    </source>
</evidence>
<dbReference type="GO" id="GO:0004818">
    <property type="term" value="F:glutamate-tRNA ligase activity"/>
    <property type="evidence" value="ECO:0007669"/>
    <property type="project" value="TreeGrafter"/>
</dbReference>
<dbReference type="InterPro" id="IPR020058">
    <property type="entry name" value="Glu/Gln-tRNA-synth_Ib_cat-dom"/>
</dbReference>
<keyword evidence="2 8" id="KW-0436">Ligase</keyword>
<keyword evidence="3" id="KW-0645">Protease</keyword>
<keyword evidence="6 8" id="KW-0067">ATP-binding</keyword>
<dbReference type="InterPro" id="IPR003653">
    <property type="entry name" value="Peptidase_C48_C"/>
</dbReference>
<evidence type="ECO:0000313" key="12">
    <source>
        <dbReference type="Proteomes" id="UP000436088"/>
    </source>
</evidence>
<comment type="caution">
    <text evidence="11">The sequence shown here is derived from an EMBL/GenBank/DDBJ whole genome shotgun (WGS) entry which is preliminary data.</text>
</comment>
<dbReference type="Gene3D" id="3.40.50.620">
    <property type="entry name" value="HUPs"/>
    <property type="match status" value="2"/>
</dbReference>